<accession>A0A3E0VZY0</accession>
<evidence type="ECO:0000313" key="4">
    <source>
        <dbReference type="Proteomes" id="UP000256709"/>
    </source>
</evidence>
<organism evidence="3 4">
    <name type="scientific">Subtercola boreus</name>
    <dbReference type="NCBI Taxonomy" id="120213"/>
    <lineage>
        <taxon>Bacteria</taxon>
        <taxon>Bacillati</taxon>
        <taxon>Actinomycetota</taxon>
        <taxon>Actinomycetes</taxon>
        <taxon>Micrococcales</taxon>
        <taxon>Microbacteriaceae</taxon>
        <taxon>Subtercola</taxon>
    </lineage>
</organism>
<proteinExistence type="predicted"/>
<dbReference type="Proteomes" id="UP000256709">
    <property type="component" value="Unassembled WGS sequence"/>
</dbReference>
<name>A0A3E0VZY0_9MICO</name>
<dbReference type="RefSeq" id="WP_116282564.1">
    <property type="nucleotide sequence ID" value="NZ_NBXA01000014.1"/>
</dbReference>
<evidence type="ECO:0000313" key="3">
    <source>
        <dbReference type="EMBL" id="RFA14367.1"/>
    </source>
</evidence>
<dbReference type="AlphaFoldDB" id="A0A3E0VZY0"/>
<keyword evidence="2" id="KW-1133">Transmembrane helix</keyword>
<evidence type="ECO:0000256" key="1">
    <source>
        <dbReference type="SAM" id="MobiDB-lite"/>
    </source>
</evidence>
<feature type="transmembrane region" description="Helical" evidence="2">
    <location>
        <begin position="48"/>
        <end position="75"/>
    </location>
</feature>
<gene>
    <name evidence="3" type="ORF">B7R21_07255</name>
</gene>
<keyword evidence="2" id="KW-0472">Membrane</keyword>
<sequence>MTLDNDDRAKRRKSTSNESYPPLPEGDRDIRNHPLYKTPWWRKTLKPYVFWIIIAVAAAIVVTAVILTLSLGIALF</sequence>
<protein>
    <submittedName>
        <fullName evidence="3">Uncharacterized protein</fullName>
    </submittedName>
</protein>
<reference evidence="3 4" key="1">
    <citation type="submission" date="2017-04" db="EMBL/GenBank/DDBJ databases">
        <title>Comparative genome analysis of Subtercola boreus.</title>
        <authorList>
            <person name="Cho Y.-J."/>
            <person name="Cho A."/>
            <person name="Kim O.-S."/>
            <person name="Lee J.-I."/>
        </authorList>
    </citation>
    <scope>NUCLEOTIDE SEQUENCE [LARGE SCALE GENOMIC DNA]</scope>
    <source>
        <strain evidence="3 4">P27444</strain>
    </source>
</reference>
<dbReference type="OrthoDB" id="5122669at2"/>
<dbReference type="EMBL" id="NBXA01000014">
    <property type="protein sequence ID" value="RFA14367.1"/>
    <property type="molecule type" value="Genomic_DNA"/>
</dbReference>
<keyword evidence="2" id="KW-0812">Transmembrane</keyword>
<comment type="caution">
    <text evidence="3">The sequence shown here is derived from an EMBL/GenBank/DDBJ whole genome shotgun (WGS) entry which is preliminary data.</text>
</comment>
<feature type="region of interest" description="Disordered" evidence="1">
    <location>
        <begin position="1"/>
        <end position="33"/>
    </location>
</feature>
<evidence type="ECO:0000256" key="2">
    <source>
        <dbReference type="SAM" id="Phobius"/>
    </source>
</evidence>